<sequence length="51" mass="6106">MYEIQKGYPLTVYVHKDDEDISFCGPIGLVDELNKKEKQFLEKHFQEEMNK</sequence>
<gene>
    <name evidence="1" type="ORF">GCM10008088_12890</name>
</gene>
<keyword evidence="2" id="KW-1185">Reference proteome</keyword>
<evidence type="ECO:0000313" key="2">
    <source>
        <dbReference type="Proteomes" id="UP000615593"/>
    </source>
</evidence>
<protein>
    <submittedName>
        <fullName evidence="1">Uncharacterized protein</fullName>
    </submittedName>
</protein>
<dbReference type="EMBL" id="BMWY01000003">
    <property type="protein sequence ID" value="GGZ52681.1"/>
    <property type="molecule type" value="Genomic_DNA"/>
</dbReference>
<reference evidence="2" key="1">
    <citation type="journal article" date="2019" name="Int. J. Syst. Evol. Microbiol.">
        <title>The Global Catalogue of Microorganisms (GCM) 10K type strain sequencing project: providing services to taxonomists for standard genome sequencing and annotation.</title>
        <authorList>
            <consortium name="The Broad Institute Genomics Platform"/>
            <consortium name="The Broad Institute Genome Sequencing Center for Infectious Disease"/>
            <person name="Wu L."/>
            <person name="Ma J."/>
        </authorList>
    </citation>
    <scope>NUCLEOTIDE SEQUENCE [LARGE SCALE GENOMIC DNA]</scope>
    <source>
        <strain evidence="2">KCTC 12708</strain>
    </source>
</reference>
<accession>A0ABQ3BNG6</accession>
<comment type="caution">
    <text evidence="1">The sequence shown here is derived from an EMBL/GenBank/DDBJ whole genome shotgun (WGS) entry which is preliminary data.</text>
</comment>
<proteinExistence type="predicted"/>
<name>A0ABQ3BNG6_9FLAO</name>
<evidence type="ECO:0000313" key="1">
    <source>
        <dbReference type="EMBL" id="GGZ52681.1"/>
    </source>
</evidence>
<organism evidence="1 2">
    <name type="scientific">Mesonia mobilis</name>
    <dbReference type="NCBI Taxonomy" id="369791"/>
    <lineage>
        <taxon>Bacteria</taxon>
        <taxon>Pseudomonadati</taxon>
        <taxon>Bacteroidota</taxon>
        <taxon>Flavobacteriia</taxon>
        <taxon>Flavobacteriales</taxon>
        <taxon>Flavobacteriaceae</taxon>
        <taxon>Mesonia</taxon>
    </lineage>
</organism>
<dbReference type="Proteomes" id="UP000615593">
    <property type="component" value="Unassembled WGS sequence"/>
</dbReference>